<dbReference type="Pfam" id="PF04738">
    <property type="entry name" value="Lant_dehydr_N"/>
    <property type="match status" value="1"/>
</dbReference>
<dbReference type="RefSeq" id="WP_256538502.1">
    <property type="nucleotide sequence ID" value="NZ_JANHOH010000001.1"/>
</dbReference>
<dbReference type="InterPro" id="IPR023809">
    <property type="entry name" value="Thiopep_bacteriocin_synth_dom"/>
</dbReference>
<protein>
    <submittedName>
        <fullName evidence="3">Lantibiotic dehydratase</fullName>
    </submittedName>
</protein>
<reference evidence="3 4" key="1">
    <citation type="submission" date="2022-07" db="EMBL/GenBank/DDBJ databases">
        <title>Mucilaginibacter sp. JC4.</title>
        <authorList>
            <person name="Le V."/>
            <person name="Ko S.-R."/>
            <person name="Ahn C.-Y."/>
            <person name="Oh H.-M."/>
        </authorList>
    </citation>
    <scope>NUCLEOTIDE SEQUENCE [LARGE SCALE GENOMIC DNA]</scope>
    <source>
        <strain evidence="3 4">JC4</strain>
    </source>
</reference>
<dbReference type="NCBIfam" id="TIGR03891">
    <property type="entry name" value="thiopep_ocin"/>
    <property type="match status" value="1"/>
</dbReference>
<evidence type="ECO:0000259" key="2">
    <source>
        <dbReference type="Pfam" id="PF14028"/>
    </source>
</evidence>
<comment type="caution">
    <text evidence="3">The sequence shown here is derived from an EMBL/GenBank/DDBJ whole genome shotgun (WGS) entry which is preliminary data.</text>
</comment>
<feature type="domain" description="Thiopeptide-type bacteriocin biosynthesis" evidence="2">
    <location>
        <begin position="740"/>
        <end position="999"/>
    </location>
</feature>
<keyword evidence="4" id="KW-1185">Reference proteome</keyword>
<gene>
    <name evidence="3" type="ORF">NPE20_10170</name>
</gene>
<feature type="domain" description="Lantibiotic dehydratase N-terminal" evidence="1">
    <location>
        <begin position="33"/>
        <end position="658"/>
    </location>
</feature>
<dbReference type="Proteomes" id="UP001204376">
    <property type="component" value="Unassembled WGS sequence"/>
</dbReference>
<evidence type="ECO:0000313" key="3">
    <source>
        <dbReference type="EMBL" id="MCQ6958326.1"/>
    </source>
</evidence>
<dbReference type="Pfam" id="PF14028">
    <property type="entry name" value="Lant_dehydr_C"/>
    <property type="match status" value="1"/>
</dbReference>
<dbReference type="EMBL" id="JANHOH010000001">
    <property type="protein sequence ID" value="MCQ6958326.1"/>
    <property type="molecule type" value="Genomic_DNA"/>
</dbReference>
<name>A0ABT1T220_9SPHI</name>
<evidence type="ECO:0000259" key="1">
    <source>
        <dbReference type="Pfam" id="PF04738"/>
    </source>
</evidence>
<accession>A0ABT1T220</accession>
<evidence type="ECO:0000313" key="4">
    <source>
        <dbReference type="Proteomes" id="UP001204376"/>
    </source>
</evidence>
<sequence>MSYKFAEHLLLRMPAYHTGTYHTHPGILLRETFFQAALYVASPVFYSRLAEANFDYDGLSVKEQATVMKYINRCCYRPTPFGLFASVSVVVWGSQEIITVPNNSLTGIFIPDETFVQSAAKRLQNSFGSEAAYVANPTVYRVMKDIRFIRTEINEDGKRTYHLQSTDYSLILKALLRFCWEPKTPTLIIQYIGQLANTDREESADYFQFLSDSQVLIPRLRPNISGDNYLAVLLAGLTEIRVVNEKATQIIAQLPQPGLSVENILKYKARLQTIAGNGERDAPDQPASCISMRKIIRPELDNEHKTTISLGLHALNSLCPPDELPALQQFKNAFRKDFEGQRIPLLAALDPEKGIGYEAAAVESPNRLLETLHIHPTRAISHQDTWTEAHAYLMESWLNMERKHEAVIRLNEADLAQISHRKEPEISLGLTVLFRVIQDKVYMESVGGNNPLALMGRFTAANADFTAAAQAIVKDQELLNPNLIFAELLQLADPHIDNVNRRAHLWSFELPITAASTLPVEKQLKLEDLYVEMEGDTVFLYSAPHGKYVIPRLSSAYNHSLNKLPLFRFLADLPYQFGRTNLSFDLRHYFPGQSFYPRVEIQKAILSLATWIIPQTHLNALQLAQDEEFQVLFRRVVKDYSLPDRFMISDGDQQLVFYRESPDDILLFKEVIRLRKELIISEFIDDLGKDATVRDEKGNAFVNQFNTFILPDRPLPLPDHKERVCRSRREVRKYMPGTEWLYLKIYCPKLNASKILLKIWPLINRKFKHGRSSKWFFIRYDDHAPHIRLRIKLDPRDTGEVLMSFRRLLEGHIDQHVIREYQVDVYSRELERYQSAGMEVTEDLFWSSSLFVLQYLRKSKGRIMPPVYLVALASVKLIIAEIIPDETAQMEFFHECYHSMSAVYDNRETKKQLDLKYRELSKEINQAIPDADFLSTNQLATVSRQLQKHATEIRKFLAGTEAERHDYLHSILHMHINRIFTDQQPQQEMVIYYLLYKYLASQAGRRKQTEIKVSGLI</sequence>
<organism evidence="3 4">
    <name type="scientific">Mucilaginibacter aquariorum</name>
    <dbReference type="NCBI Taxonomy" id="2967225"/>
    <lineage>
        <taxon>Bacteria</taxon>
        <taxon>Pseudomonadati</taxon>
        <taxon>Bacteroidota</taxon>
        <taxon>Sphingobacteriia</taxon>
        <taxon>Sphingobacteriales</taxon>
        <taxon>Sphingobacteriaceae</taxon>
        <taxon>Mucilaginibacter</taxon>
    </lineage>
</organism>
<proteinExistence type="predicted"/>
<dbReference type="InterPro" id="IPR006827">
    <property type="entry name" value="Lant_deHydtase_N"/>
</dbReference>